<evidence type="ECO:0000259" key="4">
    <source>
        <dbReference type="PROSITE" id="PS50158"/>
    </source>
</evidence>
<feature type="compositionally biased region" description="Basic and acidic residues" evidence="3">
    <location>
        <begin position="231"/>
        <end position="242"/>
    </location>
</feature>
<accession>A0AAQ3SJX8</accession>
<feature type="domain" description="CCHC-type" evidence="4">
    <location>
        <begin position="280"/>
        <end position="295"/>
    </location>
</feature>
<feature type="compositionally biased region" description="Low complexity" evidence="3">
    <location>
        <begin position="1"/>
        <end position="18"/>
    </location>
</feature>
<organism evidence="5 6">
    <name type="scientific">Paspalum notatum var. saurae</name>
    <dbReference type="NCBI Taxonomy" id="547442"/>
    <lineage>
        <taxon>Eukaryota</taxon>
        <taxon>Viridiplantae</taxon>
        <taxon>Streptophyta</taxon>
        <taxon>Embryophyta</taxon>
        <taxon>Tracheophyta</taxon>
        <taxon>Spermatophyta</taxon>
        <taxon>Magnoliopsida</taxon>
        <taxon>Liliopsida</taxon>
        <taxon>Poales</taxon>
        <taxon>Poaceae</taxon>
        <taxon>PACMAD clade</taxon>
        <taxon>Panicoideae</taxon>
        <taxon>Andropogonodae</taxon>
        <taxon>Paspaleae</taxon>
        <taxon>Paspalinae</taxon>
        <taxon>Paspalum</taxon>
    </lineage>
</organism>
<evidence type="ECO:0000256" key="2">
    <source>
        <dbReference type="SAM" id="Coils"/>
    </source>
</evidence>
<evidence type="ECO:0000313" key="5">
    <source>
        <dbReference type="EMBL" id="WVZ52425.1"/>
    </source>
</evidence>
<dbReference type="InterPro" id="IPR001878">
    <property type="entry name" value="Znf_CCHC"/>
</dbReference>
<feature type="compositionally biased region" description="Basic residues" evidence="3">
    <location>
        <begin position="253"/>
        <end position="264"/>
    </location>
</feature>
<dbReference type="Pfam" id="PF14223">
    <property type="entry name" value="Retrotran_gag_2"/>
    <property type="match status" value="1"/>
</dbReference>
<evidence type="ECO:0000256" key="3">
    <source>
        <dbReference type="SAM" id="MobiDB-lite"/>
    </source>
</evidence>
<dbReference type="Proteomes" id="UP001341281">
    <property type="component" value="Chromosome 01"/>
</dbReference>
<evidence type="ECO:0000313" key="6">
    <source>
        <dbReference type="Proteomes" id="UP001341281"/>
    </source>
</evidence>
<feature type="coiled-coil region" evidence="2">
    <location>
        <begin position="199"/>
        <end position="226"/>
    </location>
</feature>
<proteinExistence type="predicted"/>
<dbReference type="AlphaFoldDB" id="A0AAQ3SJX8"/>
<reference evidence="5 6" key="1">
    <citation type="submission" date="2024-02" db="EMBL/GenBank/DDBJ databases">
        <title>High-quality chromosome-scale genome assembly of Pensacola bahiagrass (Paspalum notatum Flugge var. saurae).</title>
        <authorList>
            <person name="Vega J.M."/>
            <person name="Podio M."/>
            <person name="Orjuela J."/>
            <person name="Siena L.A."/>
            <person name="Pessino S.C."/>
            <person name="Combes M.C."/>
            <person name="Mariac C."/>
            <person name="Albertini E."/>
            <person name="Pupilli F."/>
            <person name="Ortiz J.P.A."/>
            <person name="Leblanc O."/>
        </authorList>
    </citation>
    <scope>NUCLEOTIDE SEQUENCE [LARGE SCALE GENOMIC DNA]</scope>
    <source>
        <strain evidence="5">R1</strain>
        <tissue evidence="5">Leaf</tissue>
    </source>
</reference>
<feature type="compositionally biased region" description="Low complexity" evidence="3">
    <location>
        <begin position="243"/>
        <end position="252"/>
    </location>
</feature>
<keyword evidence="1" id="KW-0863">Zinc-finger</keyword>
<evidence type="ECO:0000256" key="1">
    <source>
        <dbReference type="PROSITE-ProRule" id="PRU00047"/>
    </source>
</evidence>
<dbReference type="Gene3D" id="4.10.60.10">
    <property type="entry name" value="Zinc finger, CCHC-type"/>
    <property type="match status" value="1"/>
</dbReference>
<keyword evidence="6" id="KW-1185">Reference proteome</keyword>
<feature type="region of interest" description="Disordered" evidence="3">
    <location>
        <begin position="1"/>
        <end position="34"/>
    </location>
</feature>
<dbReference type="InterPro" id="IPR036875">
    <property type="entry name" value="Znf_CCHC_sf"/>
</dbReference>
<dbReference type="SMART" id="SM00343">
    <property type="entry name" value="ZnF_C2HC"/>
    <property type="match status" value="1"/>
</dbReference>
<keyword evidence="1" id="KW-0479">Metal-binding</keyword>
<dbReference type="PANTHER" id="PTHR35317:SF38">
    <property type="entry name" value="RNA-DIRECTED DNA POLYMERASE"/>
    <property type="match status" value="1"/>
</dbReference>
<feature type="region of interest" description="Disordered" evidence="3">
    <location>
        <begin position="231"/>
        <end position="280"/>
    </location>
</feature>
<dbReference type="EMBL" id="CP144745">
    <property type="protein sequence ID" value="WVZ52425.1"/>
    <property type="molecule type" value="Genomic_DNA"/>
</dbReference>
<protein>
    <recommendedName>
        <fullName evidence="4">CCHC-type domain-containing protein</fullName>
    </recommendedName>
</protein>
<keyword evidence="1" id="KW-0862">Zinc</keyword>
<gene>
    <name evidence="5" type="ORF">U9M48_003480</name>
</gene>
<keyword evidence="2" id="KW-0175">Coiled coil</keyword>
<dbReference type="GO" id="GO:0003676">
    <property type="term" value="F:nucleic acid binding"/>
    <property type="evidence" value="ECO:0007669"/>
    <property type="project" value="InterPro"/>
</dbReference>
<dbReference type="PANTHER" id="PTHR35317">
    <property type="entry name" value="OS04G0629600 PROTEIN"/>
    <property type="match status" value="1"/>
</dbReference>
<name>A0AAQ3SJX8_PASNO</name>
<sequence length="447" mass="49494">MSEAGYSSSSSAGSSHPSLLDGGEHRSSSGRRRTVVRTVREVGSAQFPQLTRTNYTDWVVMMKVMLKARGLWSVIKHGTDDKQEDQMALEALLRGVPTEYQSTLGRKKTAKLAWESLEKMRLEDDRVKKARVQQLRREYEALKFRDGEKVEDFALRLQALVSELGALGKKMDGEEVVGKYLRAAPKRLEPVVVSMETPLDLSELTIEDVTERLRAYEDRLITSAEQAAEGDKLLLGKEEKNPRGSGASSSGRFGRRRGKPRRRSGGAEPGEDGGSRAKDKCRRCGRLGHWARDCRAPRRGEHSEQANLTQEGEEEPALLLARMEGETEDDEPALLMAQACALASGAEEVFTAPAAASSRSREREVLLGSDGRAKVEAERRVLGHRREQPHDRERAAFGELDSTVTGTVRFGDNGVVTIAGRGTVLFELARRQPSRAHRGVLHPEAKE</sequence>
<dbReference type="Pfam" id="PF00098">
    <property type="entry name" value="zf-CCHC"/>
    <property type="match status" value="1"/>
</dbReference>
<dbReference type="GO" id="GO:0008270">
    <property type="term" value="F:zinc ion binding"/>
    <property type="evidence" value="ECO:0007669"/>
    <property type="project" value="UniProtKB-KW"/>
</dbReference>
<dbReference type="PROSITE" id="PS50158">
    <property type="entry name" value="ZF_CCHC"/>
    <property type="match status" value="1"/>
</dbReference>
<dbReference type="SUPFAM" id="SSF57756">
    <property type="entry name" value="Retrovirus zinc finger-like domains"/>
    <property type="match status" value="1"/>
</dbReference>